<keyword evidence="2" id="KW-1185">Reference proteome</keyword>
<accession>A0ACB6QWW9</accession>
<gene>
    <name evidence="1" type="ORF">BDR25DRAFT_354645</name>
</gene>
<proteinExistence type="predicted"/>
<organism evidence="1 2">
    <name type="scientific">Lindgomyces ingoldianus</name>
    <dbReference type="NCBI Taxonomy" id="673940"/>
    <lineage>
        <taxon>Eukaryota</taxon>
        <taxon>Fungi</taxon>
        <taxon>Dikarya</taxon>
        <taxon>Ascomycota</taxon>
        <taxon>Pezizomycotina</taxon>
        <taxon>Dothideomycetes</taxon>
        <taxon>Pleosporomycetidae</taxon>
        <taxon>Pleosporales</taxon>
        <taxon>Lindgomycetaceae</taxon>
        <taxon>Lindgomyces</taxon>
    </lineage>
</organism>
<protein>
    <submittedName>
        <fullName evidence="1">Uncharacterized protein</fullName>
    </submittedName>
</protein>
<dbReference type="Proteomes" id="UP000799755">
    <property type="component" value="Unassembled WGS sequence"/>
</dbReference>
<evidence type="ECO:0000313" key="2">
    <source>
        <dbReference type="Proteomes" id="UP000799755"/>
    </source>
</evidence>
<reference evidence="1" key="1">
    <citation type="journal article" date="2020" name="Stud. Mycol.">
        <title>101 Dothideomycetes genomes: a test case for predicting lifestyles and emergence of pathogens.</title>
        <authorList>
            <person name="Haridas S."/>
            <person name="Albert R."/>
            <person name="Binder M."/>
            <person name="Bloem J."/>
            <person name="Labutti K."/>
            <person name="Salamov A."/>
            <person name="Andreopoulos B."/>
            <person name="Baker S."/>
            <person name="Barry K."/>
            <person name="Bills G."/>
            <person name="Bluhm B."/>
            <person name="Cannon C."/>
            <person name="Castanera R."/>
            <person name="Culley D."/>
            <person name="Daum C."/>
            <person name="Ezra D."/>
            <person name="Gonzalez J."/>
            <person name="Henrissat B."/>
            <person name="Kuo A."/>
            <person name="Liang C."/>
            <person name="Lipzen A."/>
            <person name="Lutzoni F."/>
            <person name="Magnuson J."/>
            <person name="Mondo S."/>
            <person name="Nolan M."/>
            <person name="Ohm R."/>
            <person name="Pangilinan J."/>
            <person name="Park H.-J."/>
            <person name="Ramirez L."/>
            <person name="Alfaro M."/>
            <person name="Sun H."/>
            <person name="Tritt A."/>
            <person name="Yoshinaga Y."/>
            <person name="Zwiers L.-H."/>
            <person name="Turgeon B."/>
            <person name="Goodwin S."/>
            <person name="Spatafora J."/>
            <person name="Crous P."/>
            <person name="Grigoriev I."/>
        </authorList>
    </citation>
    <scope>NUCLEOTIDE SEQUENCE</scope>
    <source>
        <strain evidence="1">ATCC 200398</strain>
    </source>
</reference>
<dbReference type="EMBL" id="MU003505">
    <property type="protein sequence ID" value="KAF2471406.1"/>
    <property type="molecule type" value="Genomic_DNA"/>
</dbReference>
<comment type="caution">
    <text evidence="1">The sequence shown here is derived from an EMBL/GenBank/DDBJ whole genome shotgun (WGS) entry which is preliminary data.</text>
</comment>
<sequence length="227" mass="26385">MLVLGSDQMSRHHFYDVGWMSCNVFRNVKACRSIFENEIFGFFPRIMQHACFEKRFLNKMQMRSGDKRGAEESTPSTSCVRLRCAEDKDCWRKSDDETSSFFEQTLKNLGRIREVYRSYLARVSQYQGREASSSYPERRDTSSSNTHAPVPSMRILRAQPIATLMYLCSRHWKSGRPVQKSCCFLGSSQNIKREHGSDSKSLYERIAKLSSGVSIEWEVFAKSFKYQ</sequence>
<name>A0ACB6QWW9_9PLEO</name>
<evidence type="ECO:0000313" key="1">
    <source>
        <dbReference type="EMBL" id="KAF2471406.1"/>
    </source>
</evidence>